<dbReference type="PANTHER" id="PTHR35046">
    <property type="entry name" value="ZINC KNUCKLE (CCHC-TYPE) FAMILY PROTEIN"/>
    <property type="match status" value="1"/>
</dbReference>
<dbReference type="AlphaFoldDB" id="A0A371G4Z5"/>
<dbReference type="Proteomes" id="UP000257109">
    <property type="component" value="Unassembled WGS sequence"/>
</dbReference>
<evidence type="ECO:0000313" key="1">
    <source>
        <dbReference type="EMBL" id="RDX85587.1"/>
    </source>
</evidence>
<name>A0A371G4Z5_MUCPR</name>
<proteinExistence type="predicted"/>
<dbReference type="EMBL" id="QJKJ01006753">
    <property type="protein sequence ID" value="RDX85587.1"/>
    <property type="molecule type" value="Genomic_DNA"/>
</dbReference>
<dbReference type="PANTHER" id="PTHR35046:SF9">
    <property type="entry name" value="RNA-DIRECTED DNA POLYMERASE"/>
    <property type="match status" value="1"/>
</dbReference>
<gene>
    <name evidence="1" type="ORF">CR513_33205</name>
</gene>
<evidence type="ECO:0000313" key="2">
    <source>
        <dbReference type="Proteomes" id="UP000257109"/>
    </source>
</evidence>
<reference evidence="1" key="1">
    <citation type="submission" date="2018-05" db="EMBL/GenBank/DDBJ databases">
        <title>Draft genome of Mucuna pruriens seed.</title>
        <authorList>
            <person name="Nnadi N.E."/>
            <person name="Vos R."/>
            <person name="Hasami M.H."/>
            <person name="Devisetty U.K."/>
            <person name="Aguiy J.C."/>
        </authorList>
    </citation>
    <scope>NUCLEOTIDE SEQUENCE [LARGE SCALE GENOMIC DNA]</scope>
    <source>
        <strain evidence="1">JCA_2017</strain>
    </source>
</reference>
<comment type="caution">
    <text evidence="1">The sequence shown here is derived from an EMBL/GenBank/DDBJ whole genome shotgun (WGS) entry which is preliminary data.</text>
</comment>
<accession>A0A371G4Z5</accession>
<keyword evidence="2" id="KW-1185">Reference proteome</keyword>
<sequence>MSLFSRESEIKKTFFSNQPMLVLLYNEACLNSKIDPSSFPTSIISLLQDFQDVFLNEVLSDLPPNRGIEHHIDLILGAALSYACTLDFQDVFLNEVLSGLPPNRGIEHHIDLILGVALCHTLLPQILKLK</sequence>
<feature type="non-terminal residue" evidence="1">
    <location>
        <position position="1"/>
    </location>
</feature>
<protein>
    <submittedName>
        <fullName evidence="1">Uncharacterized protein</fullName>
    </submittedName>
</protein>
<organism evidence="1 2">
    <name type="scientific">Mucuna pruriens</name>
    <name type="common">Velvet bean</name>
    <name type="synonym">Dolichos pruriens</name>
    <dbReference type="NCBI Taxonomy" id="157652"/>
    <lineage>
        <taxon>Eukaryota</taxon>
        <taxon>Viridiplantae</taxon>
        <taxon>Streptophyta</taxon>
        <taxon>Embryophyta</taxon>
        <taxon>Tracheophyta</taxon>
        <taxon>Spermatophyta</taxon>
        <taxon>Magnoliopsida</taxon>
        <taxon>eudicotyledons</taxon>
        <taxon>Gunneridae</taxon>
        <taxon>Pentapetalae</taxon>
        <taxon>rosids</taxon>
        <taxon>fabids</taxon>
        <taxon>Fabales</taxon>
        <taxon>Fabaceae</taxon>
        <taxon>Papilionoideae</taxon>
        <taxon>50 kb inversion clade</taxon>
        <taxon>NPAAA clade</taxon>
        <taxon>indigoferoid/millettioid clade</taxon>
        <taxon>Phaseoleae</taxon>
        <taxon>Mucuna</taxon>
    </lineage>
</organism>